<dbReference type="InterPro" id="IPR011990">
    <property type="entry name" value="TPR-like_helical_dom_sf"/>
</dbReference>
<organism evidence="5 6">
    <name type="scientific">Punica granatum</name>
    <name type="common">Pomegranate</name>
    <dbReference type="NCBI Taxonomy" id="22663"/>
    <lineage>
        <taxon>Eukaryota</taxon>
        <taxon>Viridiplantae</taxon>
        <taxon>Streptophyta</taxon>
        <taxon>Embryophyta</taxon>
        <taxon>Tracheophyta</taxon>
        <taxon>Spermatophyta</taxon>
        <taxon>Magnoliopsida</taxon>
        <taxon>eudicotyledons</taxon>
        <taxon>Gunneridae</taxon>
        <taxon>Pentapetalae</taxon>
        <taxon>rosids</taxon>
        <taxon>malvids</taxon>
        <taxon>Myrtales</taxon>
        <taxon>Lythraceae</taxon>
        <taxon>Punica</taxon>
    </lineage>
</organism>
<dbReference type="InterPro" id="IPR046848">
    <property type="entry name" value="E_motif"/>
</dbReference>
<dbReference type="InterPro" id="IPR002885">
    <property type="entry name" value="PPR_rpt"/>
</dbReference>
<dbReference type="EMBL" id="PGOL01002823">
    <property type="protein sequence ID" value="PKI44843.1"/>
    <property type="molecule type" value="Genomic_DNA"/>
</dbReference>
<dbReference type="GO" id="GO:0003723">
    <property type="term" value="F:RNA binding"/>
    <property type="evidence" value="ECO:0007669"/>
    <property type="project" value="InterPro"/>
</dbReference>
<comment type="similarity">
    <text evidence="1">Belongs to the PPR family. PCMP-H subfamily.</text>
</comment>
<reference evidence="5 6" key="1">
    <citation type="submission" date="2017-11" db="EMBL/GenBank/DDBJ databases">
        <title>De-novo sequencing of pomegranate (Punica granatum L.) genome.</title>
        <authorList>
            <person name="Akparov Z."/>
            <person name="Amiraslanov A."/>
            <person name="Hajiyeva S."/>
            <person name="Abbasov M."/>
            <person name="Kaur K."/>
            <person name="Hamwieh A."/>
            <person name="Solovyev V."/>
            <person name="Salamov A."/>
            <person name="Braich B."/>
            <person name="Kosarev P."/>
            <person name="Mahmoud A."/>
            <person name="Hajiyev E."/>
            <person name="Babayeva S."/>
            <person name="Izzatullayeva V."/>
            <person name="Mammadov A."/>
            <person name="Mammadov A."/>
            <person name="Sharifova S."/>
            <person name="Ojaghi J."/>
            <person name="Eynullazada K."/>
            <person name="Bayramov B."/>
            <person name="Abdulazimova A."/>
            <person name="Shahmuradov I."/>
        </authorList>
    </citation>
    <scope>NUCLEOTIDE SEQUENCE [LARGE SCALE GENOMIC DNA]</scope>
    <source>
        <strain evidence="6">cv. AG2017</strain>
        <tissue evidence="5">Leaf</tissue>
    </source>
</reference>
<comment type="caution">
    <text evidence="5">The sequence shown here is derived from an EMBL/GenBank/DDBJ whole genome shotgun (WGS) entry which is preliminary data.</text>
</comment>
<dbReference type="GO" id="GO:0009451">
    <property type="term" value="P:RNA modification"/>
    <property type="evidence" value="ECO:0007669"/>
    <property type="project" value="InterPro"/>
</dbReference>
<dbReference type="Proteomes" id="UP000233551">
    <property type="component" value="Unassembled WGS sequence"/>
</dbReference>
<dbReference type="InterPro" id="IPR032867">
    <property type="entry name" value="DYW_dom"/>
</dbReference>
<dbReference type="Pfam" id="PF20431">
    <property type="entry name" value="E_motif"/>
    <property type="match status" value="1"/>
</dbReference>
<dbReference type="FunFam" id="1.25.40.10:FF:000442">
    <property type="entry name" value="Pentatricopeptide repeat-containing protein At3g49710"/>
    <property type="match status" value="1"/>
</dbReference>
<gene>
    <name evidence="5" type="ORF">CRG98_034791</name>
</gene>
<dbReference type="STRING" id="22663.A0A2I0IM93"/>
<dbReference type="PANTHER" id="PTHR47926">
    <property type="entry name" value="PENTATRICOPEPTIDE REPEAT-CONTAINING PROTEIN"/>
    <property type="match status" value="1"/>
</dbReference>
<evidence type="ECO:0000256" key="3">
    <source>
        <dbReference type="PROSITE-ProRule" id="PRU00708"/>
    </source>
</evidence>
<dbReference type="Pfam" id="PF14432">
    <property type="entry name" value="DYW_deaminase"/>
    <property type="match status" value="1"/>
</dbReference>
<dbReference type="InterPro" id="IPR046960">
    <property type="entry name" value="PPR_At4g14850-like_plant"/>
</dbReference>
<evidence type="ECO:0000256" key="2">
    <source>
        <dbReference type="ARBA" id="ARBA00022737"/>
    </source>
</evidence>
<evidence type="ECO:0000313" key="5">
    <source>
        <dbReference type="EMBL" id="PKI44843.1"/>
    </source>
</evidence>
<keyword evidence="2" id="KW-0677">Repeat</keyword>
<dbReference type="Pfam" id="PF20430">
    <property type="entry name" value="Eplus_motif"/>
    <property type="match status" value="1"/>
</dbReference>
<accession>A0A2I0IM93</accession>
<feature type="repeat" description="PPR" evidence="3">
    <location>
        <begin position="104"/>
        <end position="138"/>
    </location>
</feature>
<keyword evidence="6" id="KW-1185">Reference proteome</keyword>
<dbReference type="Pfam" id="PF01535">
    <property type="entry name" value="PPR"/>
    <property type="match status" value="1"/>
</dbReference>
<dbReference type="Pfam" id="PF13041">
    <property type="entry name" value="PPR_2"/>
    <property type="match status" value="1"/>
</dbReference>
<feature type="domain" description="DYW" evidence="4">
    <location>
        <begin position="257"/>
        <end position="353"/>
    </location>
</feature>
<evidence type="ECO:0000313" key="6">
    <source>
        <dbReference type="Proteomes" id="UP000233551"/>
    </source>
</evidence>
<dbReference type="Gene3D" id="1.25.40.10">
    <property type="entry name" value="Tetratricopeptide repeat domain"/>
    <property type="match status" value="1"/>
</dbReference>
<proteinExistence type="inferred from homology"/>
<evidence type="ECO:0000256" key="1">
    <source>
        <dbReference type="ARBA" id="ARBA00006643"/>
    </source>
</evidence>
<evidence type="ECO:0000259" key="4">
    <source>
        <dbReference type="Pfam" id="PF14432"/>
    </source>
</evidence>
<dbReference type="PANTHER" id="PTHR47926:SF464">
    <property type="entry name" value="DYW DOMAIN-CONTAINING PROTEIN"/>
    <property type="match status" value="1"/>
</dbReference>
<dbReference type="GO" id="GO:0008270">
    <property type="term" value="F:zinc ion binding"/>
    <property type="evidence" value="ECO:0007669"/>
    <property type="project" value="InterPro"/>
</dbReference>
<sequence>MNQISWTLHNFRHLLKTSIAHKDLSTGKALHAFYFKSLVPPSTYLSNHFVLLYSKCRRLSAARAAFDLTRHPNVFSFNALIAAYAKESHINDAHNLFDQIPEPDIVSYNTLIFAYADRGDTGPALSLFDEARRSGLGIDGFTLSAAVTASSNNVGLIRLLHCFAICSGLDSFVSLEPLNATPYVILSNIYAAAGRWQDMAAIRRLMRDRGVKKKPGCSWIEVDRRTHVFVAEDASHPMIKEIHGYLEEMLEKIKWAGYVPDVRWALVKDGGDIGQREMEMKLGHHSEKLAVAFGLMSTKEGEPILVLKNLRICGDCHNAFKFISEITKREITVRDTHRFHCFKEGRCSCGDYW</sequence>
<name>A0A2I0IM93_PUNGR</name>
<dbReference type="InterPro" id="IPR046849">
    <property type="entry name" value="E2_motif"/>
</dbReference>
<feature type="repeat" description="PPR" evidence="3">
    <location>
        <begin position="73"/>
        <end position="103"/>
    </location>
</feature>
<dbReference type="NCBIfam" id="TIGR00756">
    <property type="entry name" value="PPR"/>
    <property type="match status" value="2"/>
</dbReference>
<dbReference type="AlphaFoldDB" id="A0A2I0IM93"/>
<protein>
    <recommendedName>
        <fullName evidence="4">DYW domain-containing protein</fullName>
    </recommendedName>
</protein>
<dbReference type="PROSITE" id="PS51375">
    <property type="entry name" value="PPR"/>
    <property type="match status" value="2"/>
</dbReference>